<evidence type="ECO:0000313" key="2">
    <source>
        <dbReference type="Proteomes" id="UP000006832"/>
    </source>
</evidence>
<dbReference type="Proteomes" id="UP000006832">
    <property type="component" value="Chromosome"/>
</dbReference>
<gene>
    <name evidence="1" type="ordered locus">A1G_05090</name>
</gene>
<dbReference type="HOGENOM" id="CLU_3065736_0_0_5"/>
<reference evidence="2" key="1">
    <citation type="submission" date="2007-09" db="EMBL/GenBank/DDBJ databases">
        <title>Complete genome sequence of Rickettsia rickettsii.</title>
        <authorList>
            <person name="Madan A."/>
            <person name="Fahey J."/>
            <person name="Helton E."/>
            <person name="Ketteman M."/>
            <person name="Madan A."/>
            <person name="Rodrigues S."/>
            <person name="Sanchez A."/>
            <person name="Dasch G."/>
            <person name="Eremeeva M."/>
        </authorList>
    </citation>
    <scope>NUCLEOTIDE SEQUENCE [LARGE SCALE GENOMIC DNA]</scope>
    <source>
        <strain evidence="2">Sheila Smith</strain>
    </source>
</reference>
<organism evidence="1 2">
    <name type="scientific">Rickettsia rickettsii (strain Sheila Smith)</name>
    <dbReference type="NCBI Taxonomy" id="392021"/>
    <lineage>
        <taxon>Bacteria</taxon>
        <taxon>Pseudomonadati</taxon>
        <taxon>Pseudomonadota</taxon>
        <taxon>Alphaproteobacteria</taxon>
        <taxon>Rickettsiales</taxon>
        <taxon>Rickettsiaceae</taxon>
        <taxon>Rickettsieae</taxon>
        <taxon>Rickettsia</taxon>
        <taxon>spotted fever group</taxon>
    </lineage>
</organism>
<sequence>MPLNAPMIKAYNQRILFPATPQNIYCFGKNLYKNLFQVKLYNIVPVRLKNTKT</sequence>
<evidence type="ECO:0000313" key="1">
    <source>
        <dbReference type="EMBL" id="ABV76513.1"/>
    </source>
</evidence>
<dbReference type="KEGG" id="rri:A1G_05090"/>
<name>A0A0H3AVF8_RICRS</name>
<accession>A0A0H3AVF8</accession>
<proteinExistence type="predicted"/>
<dbReference type="AlphaFoldDB" id="A0A0H3AVF8"/>
<protein>
    <submittedName>
        <fullName evidence="1">Uncharacterized protein</fullName>
    </submittedName>
</protein>
<dbReference type="EMBL" id="CP000848">
    <property type="protein sequence ID" value="ABV76513.1"/>
    <property type="molecule type" value="Genomic_DNA"/>
</dbReference>